<comment type="caution">
    <text evidence="3">The sequence shown here is derived from an EMBL/GenBank/DDBJ whole genome shotgun (WGS) entry which is preliminary data.</text>
</comment>
<dbReference type="InterPro" id="IPR009097">
    <property type="entry name" value="Cyclic_Pdiesterase"/>
</dbReference>
<dbReference type="PANTHER" id="PTHR35561">
    <property type="entry name" value="RNA 2',3'-CYCLIC PHOSPHODIESTERASE"/>
    <property type="match status" value="1"/>
</dbReference>
<dbReference type="InterPro" id="IPR004175">
    <property type="entry name" value="RNA_CPDase"/>
</dbReference>
<comment type="similarity">
    <text evidence="2">Belongs to the 2H phosphoesterase superfamily. ThpR family.</text>
</comment>
<dbReference type="HAMAP" id="MF_01940">
    <property type="entry name" value="RNA_CPDase"/>
    <property type="match status" value="1"/>
</dbReference>
<dbReference type="SUPFAM" id="SSF55144">
    <property type="entry name" value="LigT-like"/>
    <property type="match status" value="1"/>
</dbReference>
<comment type="function">
    <text evidence="2">Hydrolyzes RNA 2',3'-cyclic phosphodiester to an RNA 2'-phosphomonoester.</text>
</comment>
<dbReference type="NCBIfam" id="TIGR02258">
    <property type="entry name" value="2_5_ligase"/>
    <property type="match status" value="1"/>
</dbReference>
<dbReference type="Gene3D" id="3.90.1140.10">
    <property type="entry name" value="Cyclic phosphodiesterase"/>
    <property type="match status" value="1"/>
</dbReference>
<evidence type="ECO:0000256" key="2">
    <source>
        <dbReference type="HAMAP-Rule" id="MF_01940"/>
    </source>
</evidence>
<comment type="catalytic activity">
    <reaction evidence="2">
        <text>a 3'-end 2',3'-cyclophospho-ribonucleotide-RNA + H2O = a 3'-end 2'-phospho-ribonucleotide-RNA + H(+)</text>
        <dbReference type="Rhea" id="RHEA:11828"/>
        <dbReference type="Rhea" id="RHEA-COMP:10464"/>
        <dbReference type="Rhea" id="RHEA-COMP:17353"/>
        <dbReference type="ChEBI" id="CHEBI:15377"/>
        <dbReference type="ChEBI" id="CHEBI:15378"/>
        <dbReference type="ChEBI" id="CHEBI:83064"/>
        <dbReference type="ChEBI" id="CHEBI:173113"/>
        <dbReference type="EC" id="3.1.4.58"/>
    </reaction>
</comment>
<evidence type="ECO:0000313" key="4">
    <source>
        <dbReference type="Proteomes" id="UP000681340"/>
    </source>
</evidence>
<protein>
    <recommendedName>
        <fullName evidence="2">RNA 2',3'-cyclic phosphodiesterase</fullName>
        <shortName evidence="2">RNA 2',3'-CPDase</shortName>
        <ecNumber evidence="2">3.1.4.58</ecNumber>
    </recommendedName>
</protein>
<proteinExistence type="inferred from homology"/>
<evidence type="ECO:0000256" key="1">
    <source>
        <dbReference type="ARBA" id="ARBA00022801"/>
    </source>
</evidence>
<evidence type="ECO:0000313" key="3">
    <source>
        <dbReference type="EMBL" id="GIM73024.1"/>
    </source>
</evidence>
<dbReference type="GO" id="GO:0008664">
    <property type="term" value="F:RNA 2',3'-cyclic 3'-phosphodiesterase activity"/>
    <property type="evidence" value="ECO:0007669"/>
    <property type="project" value="UniProtKB-EC"/>
</dbReference>
<feature type="active site" description="Proton acceptor" evidence="2">
    <location>
        <position position="115"/>
    </location>
</feature>
<keyword evidence="4" id="KW-1185">Reference proteome</keyword>
<dbReference type="PANTHER" id="PTHR35561:SF1">
    <property type="entry name" value="RNA 2',3'-CYCLIC PHOSPHODIESTERASE"/>
    <property type="match status" value="1"/>
</dbReference>
<dbReference type="Pfam" id="PF13563">
    <property type="entry name" value="2_5_RNA_ligase2"/>
    <property type="match status" value="1"/>
</dbReference>
<dbReference type="RefSeq" id="WP_212991327.1">
    <property type="nucleotide sequence ID" value="NZ_BAABEA010000049.1"/>
</dbReference>
<name>A0A919SK32_9ACTN</name>
<keyword evidence="1 2" id="KW-0378">Hydrolase</keyword>
<organism evidence="3 4">
    <name type="scientific">Actinoplanes auranticolor</name>
    <dbReference type="NCBI Taxonomy" id="47988"/>
    <lineage>
        <taxon>Bacteria</taxon>
        <taxon>Bacillati</taxon>
        <taxon>Actinomycetota</taxon>
        <taxon>Actinomycetes</taxon>
        <taxon>Micromonosporales</taxon>
        <taxon>Micromonosporaceae</taxon>
        <taxon>Actinoplanes</taxon>
    </lineage>
</organism>
<dbReference type="AlphaFoldDB" id="A0A919SK32"/>
<sequence length="160" mass="17785">MRLFVAIYPPGNVCRDLRHRLTDGGNRTVRLTPIDRWHITLAFLGEVAAERLPEIERALDEVTVPRGAELRLRGGGRFGKGRSTVLWAGVEGDLAPLHRDVSERLGLVEREFTPHLTVAYRDDPVVRLALDGYAGPSWPLGEIALVHSVPGEGYTTLKSW</sequence>
<feature type="short sequence motif" description="HXTX 2" evidence="2">
    <location>
        <begin position="115"/>
        <end position="118"/>
    </location>
</feature>
<dbReference type="EMBL" id="BOQL01000043">
    <property type="protein sequence ID" value="GIM73024.1"/>
    <property type="molecule type" value="Genomic_DNA"/>
</dbReference>
<dbReference type="EC" id="3.1.4.58" evidence="2"/>
<dbReference type="Proteomes" id="UP000681340">
    <property type="component" value="Unassembled WGS sequence"/>
</dbReference>
<gene>
    <name evidence="3" type="ORF">Aau02nite_53900</name>
</gene>
<dbReference type="GO" id="GO:0004113">
    <property type="term" value="F:2',3'-cyclic-nucleotide 3'-phosphodiesterase activity"/>
    <property type="evidence" value="ECO:0007669"/>
    <property type="project" value="InterPro"/>
</dbReference>
<accession>A0A919SK32</accession>
<feature type="short sequence motif" description="HXTX 1" evidence="2">
    <location>
        <begin position="38"/>
        <end position="41"/>
    </location>
</feature>
<feature type="active site" description="Proton donor" evidence="2">
    <location>
        <position position="38"/>
    </location>
</feature>
<reference evidence="3" key="1">
    <citation type="submission" date="2021-03" db="EMBL/GenBank/DDBJ databases">
        <title>Whole genome shotgun sequence of Actinoplanes auranticolor NBRC 12245.</title>
        <authorList>
            <person name="Komaki H."/>
            <person name="Tamura T."/>
        </authorList>
    </citation>
    <scope>NUCLEOTIDE SEQUENCE</scope>
    <source>
        <strain evidence="3">NBRC 12245</strain>
    </source>
</reference>